<dbReference type="RefSeq" id="WP_004040016.1">
    <property type="nucleotide sequence ID" value="NZ_CM001555.1"/>
</dbReference>
<dbReference type="AlphaFoldDB" id="J0S236"/>
<keyword evidence="2" id="KW-1185">Reference proteome</keyword>
<accession>J0S236</accession>
<dbReference type="HOGENOM" id="CLU_2313802_0_0_2"/>
<dbReference type="EMBL" id="CM001555">
    <property type="protein sequence ID" value="EJG07946.1"/>
    <property type="molecule type" value="Genomic_DNA"/>
</dbReference>
<dbReference type="Proteomes" id="UP000005095">
    <property type="component" value="Chromosome"/>
</dbReference>
<dbReference type="STRING" id="28892.Metli_2004"/>
<name>J0S236_9EURY</name>
<evidence type="ECO:0000313" key="1">
    <source>
        <dbReference type="EMBL" id="EJG07946.1"/>
    </source>
</evidence>
<dbReference type="OrthoDB" id="111040at2157"/>
<protein>
    <submittedName>
        <fullName evidence="1">Uncharacterized protein</fullName>
    </submittedName>
</protein>
<gene>
    <name evidence="1" type="ORF">Metli_2004</name>
</gene>
<reference evidence="1 2" key="1">
    <citation type="submission" date="2011-08" db="EMBL/GenBank/DDBJ databases">
        <title>The complete genome of Methanofollis liminatans DSM 4140.</title>
        <authorList>
            <consortium name="US DOE Joint Genome Institute (JGI-PGF)"/>
            <person name="Lucas S."/>
            <person name="Han J."/>
            <person name="Lapidus A."/>
            <person name="Bruce D."/>
            <person name="Goodwin L."/>
            <person name="Pitluck S."/>
            <person name="Peters L."/>
            <person name="Kyrpides N."/>
            <person name="Mavromatis K."/>
            <person name="Ivanova N."/>
            <person name="Mikhailova N."/>
            <person name="Lu M."/>
            <person name="Detter J.C."/>
            <person name="Tapia R."/>
            <person name="Han C."/>
            <person name="Land M."/>
            <person name="Hauser L."/>
            <person name="Markowitz V."/>
            <person name="Cheng J.-F."/>
            <person name="Hugenholtz P."/>
            <person name="Woyke T."/>
            <person name="Wu D."/>
            <person name="Spring S."/>
            <person name="Schuler E."/>
            <person name="Brambilla E."/>
            <person name="Klenk H.-P."/>
            <person name="Eisen J.A."/>
        </authorList>
    </citation>
    <scope>NUCLEOTIDE SEQUENCE [LARGE SCALE GENOMIC DNA]</scope>
    <source>
        <strain evidence="1 2">DSM 4140</strain>
    </source>
</reference>
<proteinExistence type="predicted"/>
<evidence type="ECO:0000313" key="2">
    <source>
        <dbReference type="Proteomes" id="UP000005095"/>
    </source>
</evidence>
<sequence length="99" mass="10777">MFGRTNATTAHEEQGVFDLPAHHSFVIVPSPYETGPAAAVVPRPDYNAGCRTLAQVHGAGRVPRCPLCGAVLSYGSTDRVEGADYYECPVDGERIKWEW</sequence>
<organism evidence="1 2">
    <name type="scientific">Methanofollis liminatans DSM 4140</name>
    <dbReference type="NCBI Taxonomy" id="28892"/>
    <lineage>
        <taxon>Archaea</taxon>
        <taxon>Methanobacteriati</taxon>
        <taxon>Methanobacteriota</taxon>
        <taxon>Stenosarchaea group</taxon>
        <taxon>Methanomicrobia</taxon>
        <taxon>Methanomicrobiales</taxon>
        <taxon>Methanomicrobiaceae</taxon>
        <taxon>Methanofollis</taxon>
    </lineage>
</organism>